<sequence>MQPVRGVVAAGNIHTAQAGASILAEGGNAVDAALAGAIACFATEPLLASAGGAGIMVVRPAGGEPVAIDFFSAVPGLGLGEQQPALDFQGIEVDFGAAVQSFHVGRGAATVPRMFEGVALAAERFGSLSLAQIVAPAVGFAAEGIVLDPLTARTFSLLWPILSRDPGCLREIAEGLPTDRPPRPGERVFNRALARTLEDFGVSGRVPERLRQGLLDEFGPERGGLITPADLDGEGAAITAAHEFSLGPWRVWTSPRFGGRRLEVIASGLLAEDRQLDEPGRVLLQALASQAGHLAVGPLDAPGSTTHVSVVDAHGSAASITLTSGEGCGHVVTGTGVHLNNFLGEEDLNPGGFHRHAPGDALPTMIAPTLAIDPSGRVLALGSGGSNRIRSAVGLVLHRVATEGMAIDAAVNAPRVHAEAHDVWVELESRRDGARVRRQLEGRFERVHAFDVRDFFFGGVHVAELRADGSFHGAGDSRRGGVAICV</sequence>
<dbReference type="GO" id="GO:0016740">
    <property type="term" value="F:transferase activity"/>
    <property type="evidence" value="ECO:0007669"/>
    <property type="project" value="UniProtKB-KW"/>
</dbReference>
<dbReference type="SUPFAM" id="SSF56235">
    <property type="entry name" value="N-terminal nucleophile aminohydrolases (Ntn hydrolases)"/>
    <property type="match status" value="1"/>
</dbReference>
<organism evidence="5 6">
    <name type="scientific">Plesiocystis pacifica SIR-1</name>
    <dbReference type="NCBI Taxonomy" id="391625"/>
    <lineage>
        <taxon>Bacteria</taxon>
        <taxon>Pseudomonadati</taxon>
        <taxon>Myxococcota</taxon>
        <taxon>Polyangia</taxon>
        <taxon>Nannocystales</taxon>
        <taxon>Nannocystaceae</taxon>
        <taxon>Plesiocystis</taxon>
    </lineage>
</organism>
<evidence type="ECO:0000256" key="4">
    <source>
        <dbReference type="ARBA" id="ARBA00023145"/>
    </source>
</evidence>
<name>A6G4G3_9BACT</name>
<reference evidence="5 6" key="1">
    <citation type="submission" date="2007-06" db="EMBL/GenBank/DDBJ databases">
        <authorList>
            <person name="Shimkets L."/>
            <person name="Ferriera S."/>
            <person name="Johnson J."/>
            <person name="Kravitz S."/>
            <person name="Beeson K."/>
            <person name="Sutton G."/>
            <person name="Rogers Y.-H."/>
            <person name="Friedman R."/>
            <person name="Frazier M."/>
            <person name="Venter J.C."/>
        </authorList>
    </citation>
    <scope>NUCLEOTIDE SEQUENCE [LARGE SCALE GENOMIC DNA]</scope>
    <source>
        <strain evidence="5 6">SIR-1</strain>
    </source>
</reference>
<dbReference type="AlphaFoldDB" id="A6G4G3"/>
<accession>A6G4G3</accession>
<evidence type="ECO:0000256" key="2">
    <source>
        <dbReference type="ARBA" id="ARBA00022679"/>
    </source>
</evidence>
<dbReference type="eggNOG" id="COG0405">
    <property type="taxonomic scope" value="Bacteria"/>
</dbReference>
<dbReference type="Gene3D" id="3.60.20.40">
    <property type="match status" value="1"/>
</dbReference>
<dbReference type="Pfam" id="PF01019">
    <property type="entry name" value="G_glu_transpept"/>
    <property type="match status" value="2"/>
</dbReference>
<evidence type="ECO:0000313" key="5">
    <source>
        <dbReference type="EMBL" id="EDM79275.1"/>
    </source>
</evidence>
<dbReference type="STRING" id="391625.PPSIR1_04023"/>
<dbReference type="GO" id="GO:0016787">
    <property type="term" value="F:hydrolase activity"/>
    <property type="evidence" value="ECO:0007669"/>
    <property type="project" value="UniProtKB-KW"/>
</dbReference>
<keyword evidence="2" id="KW-0808">Transferase</keyword>
<protein>
    <submittedName>
        <fullName evidence="5">Gamma-glutamyltranspeptidase</fullName>
    </submittedName>
</protein>
<dbReference type="Proteomes" id="UP000005801">
    <property type="component" value="Unassembled WGS sequence"/>
</dbReference>
<evidence type="ECO:0000256" key="3">
    <source>
        <dbReference type="ARBA" id="ARBA00022801"/>
    </source>
</evidence>
<dbReference type="PANTHER" id="PTHR43199:SF1">
    <property type="entry name" value="GLUTATHIONE HYDROLASE PROENZYME"/>
    <property type="match status" value="1"/>
</dbReference>
<keyword evidence="6" id="KW-1185">Reference proteome</keyword>
<comment type="similarity">
    <text evidence="1">Belongs to the gamma-glutamyltransferase family.</text>
</comment>
<evidence type="ECO:0000313" key="6">
    <source>
        <dbReference type="Proteomes" id="UP000005801"/>
    </source>
</evidence>
<dbReference type="EMBL" id="ABCS01000021">
    <property type="protein sequence ID" value="EDM79275.1"/>
    <property type="molecule type" value="Genomic_DNA"/>
</dbReference>
<keyword evidence="3" id="KW-0378">Hydrolase</keyword>
<evidence type="ECO:0000256" key="1">
    <source>
        <dbReference type="ARBA" id="ARBA00009381"/>
    </source>
</evidence>
<gene>
    <name evidence="5" type="ORF">PPSIR1_04023</name>
</gene>
<proteinExistence type="inferred from homology"/>
<dbReference type="PANTHER" id="PTHR43199">
    <property type="entry name" value="GLUTATHIONE HYDROLASE"/>
    <property type="match status" value="1"/>
</dbReference>
<dbReference type="MEROPS" id="T03.013"/>
<dbReference type="InterPro" id="IPR029055">
    <property type="entry name" value="Ntn_hydrolases_N"/>
</dbReference>
<comment type="caution">
    <text evidence="5">The sequence shown here is derived from an EMBL/GenBank/DDBJ whole genome shotgun (WGS) entry which is preliminary data.</text>
</comment>
<dbReference type="InterPro" id="IPR051792">
    <property type="entry name" value="GGT_bact"/>
</dbReference>
<dbReference type="PRINTS" id="PR01210">
    <property type="entry name" value="GGTRANSPTASE"/>
</dbReference>
<keyword evidence="4" id="KW-0865">Zymogen</keyword>
<dbReference type="InterPro" id="IPR043137">
    <property type="entry name" value="GGT_ssub_C"/>
</dbReference>